<organism evidence="1 2">
    <name type="scientific">Nothophoma quercina</name>
    <dbReference type="NCBI Taxonomy" id="749835"/>
    <lineage>
        <taxon>Eukaryota</taxon>
        <taxon>Fungi</taxon>
        <taxon>Dikarya</taxon>
        <taxon>Ascomycota</taxon>
        <taxon>Pezizomycotina</taxon>
        <taxon>Dothideomycetes</taxon>
        <taxon>Pleosporomycetidae</taxon>
        <taxon>Pleosporales</taxon>
        <taxon>Pleosporineae</taxon>
        <taxon>Didymellaceae</taxon>
        <taxon>Nothophoma</taxon>
    </lineage>
</organism>
<dbReference type="EMBL" id="JAKIXB020000005">
    <property type="protein sequence ID" value="KAL1608925.1"/>
    <property type="molecule type" value="Genomic_DNA"/>
</dbReference>
<protein>
    <submittedName>
        <fullName evidence="1">Uncharacterized protein</fullName>
    </submittedName>
</protein>
<evidence type="ECO:0000313" key="1">
    <source>
        <dbReference type="EMBL" id="KAL1608925.1"/>
    </source>
</evidence>
<name>A0ABR3RWZ3_9PLEO</name>
<reference evidence="1 2" key="1">
    <citation type="submission" date="2024-02" db="EMBL/GenBank/DDBJ databases">
        <title>De novo assembly and annotation of 12 fungi associated with fruit tree decline syndrome in Ontario, Canada.</title>
        <authorList>
            <person name="Sulman M."/>
            <person name="Ellouze W."/>
            <person name="Ilyukhin E."/>
        </authorList>
    </citation>
    <scope>NUCLEOTIDE SEQUENCE [LARGE SCALE GENOMIC DNA]</scope>
    <source>
        <strain evidence="1 2">M97-236</strain>
    </source>
</reference>
<sequence>MGTYEIGVSGEAGITEWVVGDLIGLLDAARGGTVPKLRNKMIGVSVSQGASFTVKRPDKDGSLSDVI</sequence>
<gene>
    <name evidence="1" type="ORF">SLS59_002117</name>
</gene>
<evidence type="ECO:0000313" key="2">
    <source>
        <dbReference type="Proteomes" id="UP001521222"/>
    </source>
</evidence>
<comment type="caution">
    <text evidence="1">The sequence shown here is derived from an EMBL/GenBank/DDBJ whole genome shotgun (WGS) entry which is preliminary data.</text>
</comment>
<dbReference type="Proteomes" id="UP001521222">
    <property type="component" value="Unassembled WGS sequence"/>
</dbReference>
<proteinExistence type="predicted"/>
<keyword evidence="2" id="KW-1185">Reference proteome</keyword>
<accession>A0ABR3RWZ3</accession>